<dbReference type="EMBL" id="GISG01250541">
    <property type="protein sequence ID" value="MBA4671318.1"/>
    <property type="molecule type" value="Transcribed_RNA"/>
</dbReference>
<protein>
    <submittedName>
        <fullName evidence="2">Uncharacterized protein</fullName>
    </submittedName>
</protein>
<evidence type="ECO:0000256" key="1">
    <source>
        <dbReference type="SAM" id="Phobius"/>
    </source>
</evidence>
<organism evidence="2">
    <name type="scientific">Opuntia streptacantha</name>
    <name type="common">Prickly pear cactus</name>
    <name type="synonym">Opuntia cardona</name>
    <dbReference type="NCBI Taxonomy" id="393608"/>
    <lineage>
        <taxon>Eukaryota</taxon>
        <taxon>Viridiplantae</taxon>
        <taxon>Streptophyta</taxon>
        <taxon>Embryophyta</taxon>
        <taxon>Tracheophyta</taxon>
        <taxon>Spermatophyta</taxon>
        <taxon>Magnoliopsida</taxon>
        <taxon>eudicotyledons</taxon>
        <taxon>Gunneridae</taxon>
        <taxon>Pentapetalae</taxon>
        <taxon>Caryophyllales</taxon>
        <taxon>Cactineae</taxon>
        <taxon>Cactaceae</taxon>
        <taxon>Opuntioideae</taxon>
        <taxon>Opuntia</taxon>
    </lineage>
</organism>
<reference evidence="2" key="1">
    <citation type="journal article" date="2013" name="J. Plant Res.">
        <title>Effect of fungi and light on seed germination of three Opuntia species from semiarid lands of central Mexico.</title>
        <authorList>
            <person name="Delgado-Sanchez P."/>
            <person name="Jimenez-Bremont J.F."/>
            <person name="Guerrero-Gonzalez Mde L."/>
            <person name="Flores J."/>
        </authorList>
    </citation>
    <scope>NUCLEOTIDE SEQUENCE</scope>
    <source>
        <tissue evidence="2">Cladode</tissue>
    </source>
</reference>
<evidence type="ECO:0000313" key="2">
    <source>
        <dbReference type="EMBL" id="MBA4671318.1"/>
    </source>
</evidence>
<dbReference type="AlphaFoldDB" id="A0A7C9ALB2"/>
<keyword evidence="1" id="KW-0472">Membrane</keyword>
<name>A0A7C9ALB2_OPUST</name>
<reference evidence="2" key="2">
    <citation type="submission" date="2020-07" db="EMBL/GenBank/DDBJ databases">
        <authorList>
            <person name="Vera ALvarez R."/>
            <person name="Arias-Moreno D.M."/>
            <person name="Jimenez-Jacinto V."/>
            <person name="Jimenez-Bremont J.F."/>
            <person name="Swaminathan K."/>
            <person name="Moose S.P."/>
            <person name="Guerrero-Gonzalez M.L."/>
            <person name="Marino-Ramirez L."/>
            <person name="Landsman D."/>
            <person name="Rodriguez-Kessler M."/>
            <person name="Delgado-Sanchez P."/>
        </authorList>
    </citation>
    <scope>NUCLEOTIDE SEQUENCE</scope>
    <source>
        <tissue evidence="2">Cladode</tissue>
    </source>
</reference>
<proteinExistence type="predicted"/>
<sequence>MFIGLYSISSSSGIWALILSCKDGFGCTKITLFFIGDVKCSSCNCLCLFYTSLLLNLKRTQSEFMGVTWNITINASLSSLLVICAYMQFSLKLHWANLPFGPYAG</sequence>
<accession>A0A7C9ALB2</accession>
<keyword evidence="1" id="KW-1133">Transmembrane helix</keyword>
<keyword evidence="1" id="KW-0812">Transmembrane</keyword>
<feature type="transmembrane region" description="Helical" evidence="1">
    <location>
        <begin position="67"/>
        <end position="89"/>
    </location>
</feature>